<evidence type="ECO:0000313" key="5">
    <source>
        <dbReference type="EMBL" id="MFC3579268.1"/>
    </source>
</evidence>
<dbReference type="PANTHER" id="PTHR43142">
    <property type="entry name" value="CARBOXYLIC ESTER HYDROLASE"/>
    <property type="match status" value="1"/>
</dbReference>
<comment type="similarity">
    <text evidence="1">Belongs to the type-B carboxylesterase/lipase family.</text>
</comment>
<feature type="signal peptide" evidence="3">
    <location>
        <begin position="1"/>
        <end position="23"/>
    </location>
</feature>
<comment type="caution">
    <text evidence="5">The sequence shown here is derived from an EMBL/GenBank/DDBJ whole genome shotgun (WGS) entry which is preliminary data.</text>
</comment>
<dbReference type="Gene3D" id="3.40.50.1820">
    <property type="entry name" value="alpha/beta hydrolase"/>
    <property type="match status" value="1"/>
</dbReference>
<dbReference type="InterPro" id="IPR029058">
    <property type="entry name" value="AB_hydrolase_fold"/>
</dbReference>
<dbReference type="PANTHER" id="PTHR43142:SF1">
    <property type="entry name" value="CARBOXYLIC ESTER HYDROLASE"/>
    <property type="match status" value="1"/>
</dbReference>
<dbReference type="RefSeq" id="WP_261295236.1">
    <property type="nucleotide sequence ID" value="NZ_JANQBK010000014.1"/>
</dbReference>
<feature type="chain" id="PRO_5046045014" evidence="3">
    <location>
        <begin position="24"/>
        <end position="512"/>
    </location>
</feature>
<evidence type="ECO:0000256" key="3">
    <source>
        <dbReference type="SAM" id="SignalP"/>
    </source>
</evidence>
<sequence length="512" mass="55141">MTVTRRLVLAGGVLLPAGWGAFAQGSEALVACPAGRFIGKRIDGIASFSGIRYGRAPRFLAPIATPPAKETVRALEYGPVCPQASNRRPQSEDCLVLNVWTPDARRGARLPVMVYIHGGGYAFGSGGDAITDGRHLARRDVVVVTLNHRLNALGYLYLARLSSRFPDSGNAGQLDLVLALRWVRDNIAAFGGDPARIMAFGDSGGGGKVTTLLAMPAADGLIHRAATISGQQVTASGPLHATRRAEAYLARLKTDASGAASLPVERLIEALDTADPISGGPIYMGPVLDQRALARHPFWPDAPSQSLRIPMLSGNTRDEMRAFSDPDSDFVRTMDWNNLAPRIAAELPVDVAPEHIVGEYRRRLPAADAAEIYFRATTAGRSWRGQLEVAEARARAGAPLWLYQVDFTSRADPWRGAFHCIDVPLVFGTIDAPGAGAGNDQIVRAVSGALQDRFVAFAQTGDPAVPGADRWPNYDLTRRDTLIVDVRSRVAADPRKWERELFAKAPYLQPGT</sequence>
<evidence type="ECO:0000256" key="1">
    <source>
        <dbReference type="ARBA" id="ARBA00005964"/>
    </source>
</evidence>
<keyword evidence="6" id="KW-1185">Reference proteome</keyword>
<dbReference type="EMBL" id="JBHRXP010000001">
    <property type="protein sequence ID" value="MFC3579268.1"/>
    <property type="molecule type" value="Genomic_DNA"/>
</dbReference>
<evidence type="ECO:0000313" key="6">
    <source>
        <dbReference type="Proteomes" id="UP001595713"/>
    </source>
</evidence>
<dbReference type="SUPFAM" id="SSF53474">
    <property type="entry name" value="alpha/beta-Hydrolases"/>
    <property type="match status" value="1"/>
</dbReference>
<evidence type="ECO:0000259" key="4">
    <source>
        <dbReference type="Pfam" id="PF00135"/>
    </source>
</evidence>
<accession>A0ABV7SS12</accession>
<feature type="domain" description="Carboxylesterase type B" evidence="4">
    <location>
        <begin position="28"/>
        <end position="485"/>
    </location>
</feature>
<dbReference type="Proteomes" id="UP001595713">
    <property type="component" value="Unassembled WGS sequence"/>
</dbReference>
<proteinExistence type="inferred from homology"/>
<gene>
    <name evidence="5" type="ORF">ACFONA_03755</name>
</gene>
<reference evidence="6" key="1">
    <citation type="journal article" date="2019" name="Int. J. Syst. Evol. Microbiol.">
        <title>The Global Catalogue of Microorganisms (GCM) 10K type strain sequencing project: providing services to taxonomists for standard genome sequencing and annotation.</title>
        <authorList>
            <consortium name="The Broad Institute Genomics Platform"/>
            <consortium name="The Broad Institute Genome Sequencing Center for Infectious Disease"/>
            <person name="Wu L."/>
            <person name="Ma J."/>
        </authorList>
    </citation>
    <scope>NUCLEOTIDE SEQUENCE [LARGE SCALE GENOMIC DNA]</scope>
    <source>
        <strain evidence="6">KCTC 42739</strain>
    </source>
</reference>
<keyword evidence="3" id="KW-0732">Signal</keyword>
<protein>
    <submittedName>
        <fullName evidence="5">Carboxylesterase/lipase family protein</fullName>
    </submittedName>
</protein>
<keyword evidence="2" id="KW-0378">Hydrolase</keyword>
<dbReference type="Pfam" id="PF00135">
    <property type="entry name" value="COesterase"/>
    <property type="match status" value="1"/>
</dbReference>
<dbReference type="InterPro" id="IPR002018">
    <property type="entry name" value="CarbesteraseB"/>
</dbReference>
<name>A0ABV7SS12_9SPHN</name>
<organism evidence="5 6">
    <name type="scientific">Sphingomonas hylomeconis</name>
    <dbReference type="NCBI Taxonomy" id="1395958"/>
    <lineage>
        <taxon>Bacteria</taxon>
        <taxon>Pseudomonadati</taxon>
        <taxon>Pseudomonadota</taxon>
        <taxon>Alphaproteobacteria</taxon>
        <taxon>Sphingomonadales</taxon>
        <taxon>Sphingomonadaceae</taxon>
        <taxon>Sphingomonas</taxon>
    </lineage>
</organism>
<evidence type="ECO:0000256" key="2">
    <source>
        <dbReference type="ARBA" id="ARBA00022801"/>
    </source>
</evidence>